<dbReference type="OrthoDB" id="426438at2759"/>
<dbReference type="InterPro" id="IPR019306">
    <property type="entry name" value="TMEM231"/>
</dbReference>
<evidence type="ECO:0000256" key="12">
    <source>
        <dbReference type="ARBA" id="ARBA00024803"/>
    </source>
</evidence>
<comment type="similarity">
    <text evidence="2">Belongs to the TMEM231 family.</text>
</comment>
<dbReference type="GO" id="GO:0060170">
    <property type="term" value="C:ciliary membrane"/>
    <property type="evidence" value="ECO:0007669"/>
    <property type="project" value="UniProtKB-SubCell"/>
</dbReference>
<dbReference type="AlphaFoldDB" id="Q4SK92"/>
<feature type="transmembrane region" description="Helical" evidence="13">
    <location>
        <begin position="323"/>
        <end position="339"/>
    </location>
</feature>
<dbReference type="GO" id="GO:0035869">
    <property type="term" value="C:ciliary transition zone"/>
    <property type="evidence" value="ECO:0007669"/>
    <property type="project" value="TreeGrafter"/>
</dbReference>
<dbReference type="GO" id="GO:0032880">
    <property type="term" value="P:regulation of protein localization"/>
    <property type="evidence" value="ECO:0007669"/>
    <property type="project" value="TreeGrafter"/>
</dbReference>
<keyword evidence="9 13" id="KW-0472">Membrane</keyword>
<evidence type="ECO:0000256" key="3">
    <source>
        <dbReference type="ARBA" id="ARBA00015087"/>
    </source>
</evidence>
<protein>
    <recommendedName>
        <fullName evidence="3">Transmembrane protein 231</fullName>
    </recommendedName>
</protein>
<dbReference type="Pfam" id="PF10149">
    <property type="entry name" value="TM231"/>
    <property type="match status" value="2"/>
</dbReference>
<feature type="transmembrane region" description="Helical" evidence="13">
    <location>
        <begin position="217"/>
        <end position="243"/>
    </location>
</feature>
<dbReference type="GO" id="GO:0060271">
    <property type="term" value="P:cilium assembly"/>
    <property type="evidence" value="ECO:0007669"/>
    <property type="project" value="TreeGrafter"/>
</dbReference>
<dbReference type="KEGG" id="tng:GSTEN00016827G001"/>
<sequence length="357" mass="40752">MAFYEVYSHPTLIRYQTSVCTKSTLFLLVVLCLTYISPLLVAYRSQGFWIKRATYEEQPVVRFQYQTLLVAATSAGGDLVAWSTFPHLNHLLGSSLRIPAVSVREEDQNHDGKLDLLVLNLQLPIRPEEQVYGVQLLLTFSYQLFRMSTVAMQSLAYLQHSSSVPGAKLFISGDLRLQQKTPLPHRGVYDIYNVSTQNLHLSAAPSFLVSKFDFVRILIVVINLSGFISTVSFCLFFFFFLIFRCRLSTAPAPSRARTTLKTSSEATVRETSRCGRWDELLVPPLSSTSGSDTLWRSSDILYQSHSSYSASTYRPGFWETIKFAWVQYVSVLLIFLWVFERVKRFVFRNQILTTIPV</sequence>
<evidence type="ECO:0000256" key="6">
    <source>
        <dbReference type="ARBA" id="ARBA00022794"/>
    </source>
</evidence>
<evidence type="ECO:0000256" key="13">
    <source>
        <dbReference type="SAM" id="Phobius"/>
    </source>
</evidence>
<evidence type="ECO:0000256" key="8">
    <source>
        <dbReference type="ARBA" id="ARBA00023069"/>
    </source>
</evidence>
<accession>Q4SK92</accession>
<evidence type="ECO:0000256" key="7">
    <source>
        <dbReference type="ARBA" id="ARBA00022989"/>
    </source>
</evidence>
<keyword evidence="7 13" id="KW-1133">Transmembrane helix</keyword>
<reference evidence="14" key="1">
    <citation type="journal article" date="2004" name="Nature">
        <title>Genome duplication in the teleost fish Tetraodon nigroviridis reveals the early vertebrate proto-karyotype.</title>
        <authorList>
            <person name="Jaillon O."/>
            <person name="Aury J.-M."/>
            <person name="Brunet F."/>
            <person name="Petit J.-L."/>
            <person name="Stange-Thomann N."/>
            <person name="Mauceli E."/>
            <person name="Bouneau L."/>
            <person name="Fischer C."/>
            <person name="Ozouf-Costaz C."/>
            <person name="Bernot A."/>
            <person name="Nicaud S."/>
            <person name="Jaffe D."/>
            <person name="Fisher S."/>
            <person name="Lutfalla G."/>
            <person name="Dossat C."/>
            <person name="Segurens B."/>
            <person name="Dasilva C."/>
            <person name="Salanoubat M."/>
            <person name="Levy M."/>
            <person name="Boudet N."/>
            <person name="Castellano S."/>
            <person name="Anthouard V."/>
            <person name="Jubin C."/>
            <person name="Castelli V."/>
            <person name="Katinka M."/>
            <person name="Vacherie B."/>
            <person name="Biemont C."/>
            <person name="Skalli Z."/>
            <person name="Cattolico L."/>
            <person name="Poulain J."/>
            <person name="De Berardinis V."/>
            <person name="Cruaud C."/>
            <person name="Duprat S."/>
            <person name="Brottier P."/>
            <person name="Coutanceau J.-P."/>
            <person name="Gouzy J."/>
            <person name="Parra G."/>
            <person name="Lardier G."/>
            <person name="Chapple C."/>
            <person name="McKernan K.J."/>
            <person name="McEwan P."/>
            <person name="Bosak S."/>
            <person name="Kellis M."/>
            <person name="Volff J.-N."/>
            <person name="Guigo R."/>
            <person name="Zody M.C."/>
            <person name="Mesirov J."/>
            <person name="Lindblad-Toh K."/>
            <person name="Birren B."/>
            <person name="Nusbaum C."/>
            <person name="Kahn D."/>
            <person name="Robinson-Rechavi M."/>
            <person name="Laudet V."/>
            <person name="Schachter V."/>
            <person name="Quetier F."/>
            <person name="Saurin W."/>
            <person name="Scarpelli C."/>
            <person name="Wincker P."/>
            <person name="Lander E.S."/>
            <person name="Weissenbach J."/>
            <person name="Roest Crollius H."/>
        </authorList>
    </citation>
    <scope>NUCLEOTIDE SEQUENCE [LARGE SCALE GENOMIC DNA]</scope>
</reference>
<organism evidence="14">
    <name type="scientific">Tetraodon nigroviridis</name>
    <name type="common">Spotted green pufferfish</name>
    <name type="synonym">Chelonodon nigroviridis</name>
    <dbReference type="NCBI Taxonomy" id="99883"/>
    <lineage>
        <taxon>Eukaryota</taxon>
        <taxon>Metazoa</taxon>
        <taxon>Chordata</taxon>
        <taxon>Craniata</taxon>
        <taxon>Vertebrata</taxon>
        <taxon>Euteleostomi</taxon>
        <taxon>Actinopterygii</taxon>
        <taxon>Neopterygii</taxon>
        <taxon>Teleostei</taxon>
        <taxon>Neoteleostei</taxon>
        <taxon>Acanthomorphata</taxon>
        <taxon>Eupercaria</taxon>
        <taxon>Tetraodontiformes</taxon>
        <taxon>Tetradontoidea</taxon>
        <taxon>Tetraodontidae</taxon>
        <taxon>Tetraodon</taxon>
    </lineage>
</organism>
<proteinExistence type="inferred from homology"/>
<evidence type="ECO:0000256" key="2">
    <source>
        <dbReference type="ARBA" id="ARBA00009082"/>
    </source>
</evidence>
<comment type="function">
    <text evidence="12">Transmembrane component of the tectonic-like complex, a complex localized at the transition zone of primary cilia and acting as a barrier that prevents diffusion of transmembrane proteins between the cilia and plasma membranes. Required for ciliogenesis and sonic hedgehog/SHH signaling.</text>
</comment>
<evidence type="ECO:0000256" key="10">
    <source>
        <dbReference type="ARBA" id="ARBA00023180"/>
    </source>
</evidence>
<dbReference type="PANTHER" id="PTHR14605:SF1">
    <property type="entry name" value="TRANSMEMBRANE PROTEIN 231"/>
    <property type="match status" value="1"/>
</dbReference>
<feature type="non-terminal residue" evidence="14">
    <location>
        <position position="1"/>
    </location>
</feature>
<keyword evidence="11" id="KW-0966">Cell projection</keyword>
<evidence type="ECO:0000256" key="11">
    <source>
        <dbReference type="ARBA" id="ARBA00023273"/>
    </source>
</evidence>
<comment type="caution">
    <text evidence="14">The sequence shown here is derived from an EMBL/GenBank/DDBJ whole genome shotgun (WGS) entry which is preliminary data.</text>
</comment>
<keyword evidence="6" id="KW-0970">Cilium biogenesis/degradation</keyword>
<dbReference type="PANTHER" id="PTHR14605">
    <property type="entry name" value="CHST5 PROTEIN"/>
    <property type="match status" value="1"/>
</dbReference>
<name>Q4SK92_TETNG</name>
<reference evidence="14" key="2">
    <citation type="submission" date="2004-02" db="EMBL/GenBank/DDBJ databases">
        <authorList>
            <consortium name="Genoscope"/>
            <consortium name="Whitehead Institute Centre for Genome Research"/>
        </authorList>
    </citation>
    <scope>NUCLEOTIDE SEQUENCE</scope>
</reference>
<keyword evidence="8" id="KW-0969">Cilium</keyword>
<comment type="subcellular location">
    <subcellularLocation>
        <location evidence="1">Cell projection</location>
        <location evidence="1">Cilium membrane</location>
        <topology evidence="1">Multi-pass membrane protein</topology>
    </subcellularLocation>
</comment>
<dbReference type="EMBL" id="CAAE01014566">
    <property type="protein sequence ID" value="CAF98940.1"/>
    <property type="molecule type" value="Genomic_DNA"/>
</dbReference>
<evidence type="ECO:0000256" key="4">
    <source>
        <dbReference type="ARBA" id="ARBA00022475"/>
    </source>
</evidence>
<feature type="transmembrane region" description="Helical" evidence="13">
    <location>
        <begin position="24"/>
        <end position="43"/>
    </location>
</feature>
<evidence type="ECO:0000313" key="14">
    <source>
        <dbReference type="EMBL" id="CAF98940.1"/>
    </source>
</evidence>
<keyword evidence="5 13" id="KW-0812">Transmembrane</keyword>
<evidence type="ECO:0000256" key="9">
    <source>
        <dbReference type="ARBA" id="ARBA00023136"/>
    </source>
</evidence>
<gene>
    <name evidence="14" type="ORF">GSTENG00016827001</name>
</gene>
<evidence type="ECO:0000256" key="1">
    <source>
        <dbReference type="ARBA" id="ARBA00004272"/>
    </source>
</evidence>
<evidence type="ECO:0000256" key="5">
    <source>
        <dbReference type="ARBA" id="ARBA00022692"/>
    </source>
</evidence>
<keyword evidence="4" id="KW-1003">Cell membrane</keyword>
<keyword evidence="10" id="KW-0325">Glycoprotein</keyword>